<keyword evidence="1" id="KW-0472">Membrane</keyword>
<evidence type="ECO:0000259" key="2">
    <source>
        <dbReference type="Pfam" id="PF18893"/>
    </source>
</evidence>
<organism evidence="3 4">
    <name type="scientific">Candidatus Gottesmanbacteria bacterium RBG_13_37_7</name>
    <dbReference type="NCBI Taxonomy" id="1798369"/>
    <lineage>
        <taxon>Bacteria</taxon>
        <taxon>Candidatus Gottesmaniibacteriota</taxon>
    </lineage>
</organism>
<evidence type="ECO:0000313" key="3">
    <source>
        <dbReference type="EMBL" id="OGF99981.1"/>
    </source>
</evidence>
<keyword evidence="1" id="KW-0812">Transmembrane</keyword>
<dbReference type="EMBL" id="MFIY01000031">
    <property type="protein sequence ID" value="OGF99981.1"/>
    <property type="molecule type" value="Genomic_DNA"/>
</dbReference>
<keyword evidence="1" id="KW-1133">Transmembrane helix</keyword>
<comment type="caution">
    <text evidence="3">The sequence shown here is derived from an EMBL/GenBank/DDBJ whole genome shotgun (WGS) entry which is preliminary data.</text>
</comment>
<dbReference type="AlphaFoldDB" id="A0A1F5YJD6"/>
<gene>
    <name evidence="3" type="ORF">A2Y99_01505</name>
</gene>
<dbReference type="Proteomes" id="UP000178230">
    <property type="component" value="Unassembled WGS sequence"/>
</dbReference>
<reference evidence="3 4" key="1">
    <citation type="journal article" date="2016" name="Nat. Commun.">
        <title>Thousands of microbial genomes shed light on interconnected biogeochemical processes in an aquifer system.</title>
        <authorList>
            <person name="Anantharaman K."/>
            <person name="Brown C.T."/>
            <person name="Hug L.A."/>
            <person name="Sharon I."/>
            <person name="Castelle C.J."/>
            <person name="Probst A.J."/>
            <person name="Thomas B.C."/>
            <person name="Singh A."/>
            <person name="Wilkins M.J."/>
            <person name="Karaoz U."/>
            <person name="Brodie E.L."/>
            <person name="Williams K.H."/>
            <person name="Hubbard S.S."/>
            <person name="Banfield J.F."/>
        </authorList>
    </citation>
    <scope>NUCLEOTIDE SEQUENCE [LARGE SCALE GENOMIC DNA]</scope>
</reference>
<feature type="domain" description="DUF5652" evidence="2">
    <location>
        <begin position="8"/>
        <end position="64"/>
    </location>
</feature>
<feature type="transmembrane region" description="Helical" evidence="1">
    <location>
        <begin position="7"/>
        <end position="25"/>
    </location>
</feature>
<dbReference type="InterPro" id="IPR043712">
    <property type="entry name" value="DUF5652"/>
</dbReference>
<accession>A0A1F5YJD6</accession>
<sequence>MGNISQPYLVLIITLTIWDIIWKGIGLWHAARNNQRNWFVVLLVINSIGILPIVYLRFNQKKQKK</sequence>
<dbReference type="Pfam" id="PF18893">
    <property type="entry name" value="DUF5652"/>
    <property type="match status" value="1"/>
</dbReference>
<proteinExistence type="predicted"/>
<protein>
    <recommendedName>
        <fullName evidence="2">DUF5652 domain-containing protein</fullName>
    </recommendedName>
</protein>
<name>A0A1F5YJD6_9BACT</name>
<feature type="transmembrane region" description="Helical" evidence="1">
    <location>
        <begin position="37"/>
        <end position="58"/>
    </location>
</feature>
<evidence type="ECO:0000313" key="4">
    <source>
        <dbReference type="Proteomes" id="UP000178230"/>
    </source>
</evidence>
<evidence type="ECO:0000256" key="1">
    <source>
        <dbReference type="SAM" id="Phobius"/>
    </source>
</evidence>